<dbReference type="KEGG" id="abas:ACPOL_0761"/>
<evidence type="ECO:0000313" key="1">
    <source>
        <dbReference type="EMBL" id="AXC10122.1"/>
    </source>
</evidence>
<gene>
    <name evidence="1" type="ORF">ACPOL_0761</name>
</gene>
<organism evidence="1 2">
    <name type="scientific">Acidisarcina polymorpha</name>
    <dbReference type="NCBI Taxonomy" id="2211140"/>
    <lineage>
        <taxon>Bacteria</taxon>
        <taxon>Pseudomonadati</taxon>
        <taxon>Acidobacteriota</taxon>
        <taxon>Terriglobia</taxon>
        <taxon>Terriglobales</taxon>
        <taxon>Acidobacteriaceae</taxon>
        <taxon>Acidisarcina</taxon>
    </lineage>
</organism>
<dbReference type="InterPro" id="IPR008928">
    <property type="entry name" value="6-hairpin_glycosidase_sf"/>
</dbReference>
<sequence>MISCAFLLAATGAQRSLAAARADRLELGRVPAGAAVVFTRSSAGWGLTVGGSGGPELSQPEPARIQVSDGPGEIRELAAAYKTATRTGDALDASADLKDVQGVSFQVHDEWRLKGDVLSVQRTVSVHGTAPGGFDSAVLFDIQRSTTWDDVNYLAPGVLYADPTYDGVHSPGGTLNFAAHHLMVREDILPAPMFGMYFKDGASVTMLDPMPRGDTTEDESKLTQPEMTDSRFQFGSLGVWQQQSGVQFGFRYPASVDDFSRSHGDGPPQWVRRFHPIQAGFSQSYQVDFRLAHAPNFREFSRESWRWSWDTLRPAVNQIDVLMVRRVLMDHLAAQVTQIDGHTGVPFVLSTMNDVHNWNWTMVAMGFVGKDLDCADALLQEGDRDPGPRGQHMRKLGLAMISTMIQALPTVPLPATGIDLTTGQPWDHIWLSPWLRNATEDMRVLMLAYRREKKLGRDHPEWIAWVRQYADWLIQQQRPDGSFPRRWKPSSNEAVEPSGTASYNAVPVLVLMSEETGDPKYRQSALRAAEYTWTNYGSRGLFIGGASDNPNITDKEAGMLSLDAFLSLYEDDKDPKWLDRAKAAGDFAESWIWIWNLPMPADADNAQLHWKKGVPTVGLQGITALHAGGADEYLDCAVGLYARLYNYTRDPHYLEVTRVLLDDTKSMVALPGRLYDMKGPGWQQENFGLGPGPRGRGVGSHRLWLPWISANHLHGINSLEEYDPALFRSLTSGTHTQSSPSTGDQSQW</sequence>
<dbReference type="Proteomes" id="UP000253606">
    <property type="component" value="Chromosome"/>
</dbReference>
<dbReference type="AlphaFoldDB" id="A0A2Z5FTU8"/>
<protein>
    <submittedName>
        <fullName evidence="1">Uncharacterized protein</fullName>
    </submittedName>
</protein>
<accession>A0A2Z5FTU8</accession>
<dbReference type="SUPFAM" id="SSF48208">
    <property type="entry name" value="Six-hairpin glycosidases"/>
    <property type="match status" value="1"/>
</dbReference>
<dbReference type="InterPro" id="IPR012341">
    <property type="entry name" value="6hp_glycosidase-like_sf"/>
</dbReference>
<reference evidence="1 2" key="1">
    <citation type="journal article" date="2018" name="Front. Microbiol.">
        <title>Hydrolytic Capabilities as a Key to Environmental Success: Chitinolytic and Cellulolytic Acidobacteria From Acidic Sub-arctic Soils and Boreal Peatlands.</title>
        <authorList>
            <person name="Belova S.E."/>
            <person name="Ravin N.V."/>
            <person name="Pankratov T.A."/>
            <person name="Rakitin A.L."/>
            <person name="Ivanova A.A."/>
            <person name="Beletsky A.V."/>
            <person name="Mardanov A.V."/>
            <person name="Sinninghe Damste J.S."/>
            <person name="Dedysh S.N."/>
        </authorList>
    </citation>
    <scope>NUCLEOTIDE SEQUENCE [LARGE SCALE GENOMIC DNA]</scope>
    <source>
        <strain evidence="1 2">SBC82</strain>
    </source>
</reference>
<dbReference type="GO" id="GO:0005975">
    <property type="term" value="P:carbohydrate metabolic process"/>
    <property type="evidence" value="ECO:0007669"/>
    <property type="project" value="InterPro"/>
</dbReference>
<name>A0A2Z5FTU8_9BACT</name>
<proteinExistence type="predicted"/>
<dbReference type="Gene3D" id="1.50.10.10">
    <property type="match status" value="1"/>
</dbReference>
<keyword evidence="2" id="KW-1185">Reference proteome</keyword>
<dbReference type="EMBL" id="CP030840">
    <property type="protein sequence ID" value="AXC10122.1"/>
    <property type="molecule type" value="Genomic_DNA"/>
</dbReference>
<evidence type="ECO:0000313" key="2">
    <source>
        <dbReference type="Proteomes" id="UP000253606"/>
    </source>
</evidence>